<dbReference type="InterPro" id="IPR036291">
    <property type="entry name" value="NAD(P)-bd_dom_sf"/>
</dbReference>
<comment type="similarity">
    <text evidence="2">Belongs to the bacterial sugar transferase family.</text>
</comment>
<evidence type="ECO:0000256" key="6">
    <source>
        <dbReference type="ARBA" id="ARBA00023136"/>
    </source>
</evidence>
<feature type="domain" description="Bacterial sugar transferase" evidence="8">
    <location>
        <begin position="270"/>
        <end position="459"/>
    </location>
</feature>
<dbReference type="Gene3D" id="3.40.50.720">
    <property type="entry name" value="NAD(P)-binding Rossmann-like Domain"/>
    <property type="match status" value="1"/>
</dbReference>
<dbReference type="SUPFAM" id="SSF51735">
    <property type="entry name" value="NAD(P)-binding Rossmann-fold domains"/>
    <property type="match status" value="1"/>
</dbReference>
<evidence type="ECO:0000256" key="3">
    <source>
        <dbReference type="ARBA" id="ARBA00022679"/>
    </source>
</evidence>
<evidence type="ECO:0000313" key="9">
    <source>
        <dbReference type="EMBL" id="CAA9552856.1"/>
    </source>
</evidence>
<dbReference type="Pfam" id="PF13727">
    <property type="entry name" value="CoA_binding_3"/>
    <property type="match status" value="1"/>
</dbReference>
<dbReference type="GO" id="GO:0016020">
    <property type="term" value="C:membrane"/>
    <property type="evidence" value="ECO:0007669"/>
    <property type="project" value="UniProtKB-SubCell"/>
</dbReference>
<dbReference type="AlphaFoldDB" id="A0A6J4UN89"/>
<evidence type="ECO:0000256" key="1">
    <source>
        <dbReference type="ARBA" id="ARBA00004141"/>
    </source>
</evidence>
<dbReference type="GO" id="GO:0047360">
    <property type="term" value="F:undecaprenyl-phosphate galactose phosphotransferase activity"/>
    <property type="evidence" value="ECO:0007669"/>
    <property type="project" value="UniProtKB-EC"/>
</dbReference>
<comment type="subcellular location">
    <subcellularLocation>
        <location evidence="1">Membrane</location>
        <topology evidence="1">Multi-pass membrane protein</topology>
    </subcellularLocation>
</comment>
<evidence type="ECO:0000256" key="7">
    <source>
        <dbReference type="SAM" id="Phobius"/>
    </source>
</evidence>
<feature type="transmembrane region" description="Helical" evidence="7">
    <location>
        <begin position="67"/>
        <end position="91"/>
    </location>
</feature>
<gene>
    <name evidence="9" type="ORF">AVDCRST_MAG18-460</name>
</gene>
<dbReference type="Pfam" id="PF02397">
    <property type="entry name" value="Bac_transf"/>
    <property type="match status" value="1"/>
</dbReference>
<dbReference type="EMBL" id="CADCWN010000030">
    <property type="protein sequence ID" value="CAA9552856.1"/>
    <property type="molecule type" value="Genomic_DNA"/>
</dbReference>
<dbReference type="PANTHER" id="PTHR30576">
    <property type="entry name" value="COLANIC BIOSYNTHESIS UDP-GLUCOSE LIPID CARRIER TRANSFERASE"/>
    <property type="match status" value="1"/>
</dbReference>
<protein>
    <submittedName>
        <fullName evidence="9">Exopolysaccharide biosynthesis polyprenyl glycosylphosphotransferase</fullName>
        <ecNumber evidence="9">2.7.8.6</ecNumber>
    </submittedName>
</protein>
<keyword evidence="6 7" id="KW-0472">Membrane</keyword>
<proteinExistence type="inferred from homology"/>
<evidence type="ECO:0000259" key="8">
    <source>
        <dbReference type="Pfam" id="PF02397"/>
    </source>
</evidence>
<dbReference type="EC" id="2.7.8.6" evidence="9"/>
<feature type="transmembrane region" description="Helical" evidence="7">
    <location>
        <begin position="34"/>
        <end position="55"/>
    </location>
</feature>
<sequence>MLIVLGFWLAYQLRYAIGFPDEVAPSDYRPFRSFLPVLVLLATLLPLLFLARGVYGLSRWTGLLDEALLVTNSAFLGFGGLIVAVFFVRTLYFSRAIFLYAFVFAVGLLLLWRVGWRAAMAIIRARGRWVDRVLVVGAGPAGERVMSALIGQPGLGYALAGFVDDAPVAPAWAIATQRAVVRPERLGACHDLPEVVRREGIDEVIIALPSTAHDQLYWAIEQCRACRVSFTLVPDLFELSLDRVSIHALNGLPLITTQDSGIRGPNAAIKRSFDLLVGGAGLAIIALPMLIIAALIRLDSPGPALYGQRRVGRGGRHFTCYKFRSMRRNAHNEYAALATSTTYTGDRVAFKMKEDPRVTRVGRWLRRTSLDELPNLLNVLRGEMSLVGPRPHVPEEVAKYEPWHRQRLALMPGLTCLWQVNGRSDLTFDEQVRFDLYYAERWSLWLDIKILLWTIPAVITRRGAY</sequence>
<accession>A0A6J4UN89</accession>
<evidence type="ECO:0000256" key="5">
    <source>
        <dbReference type="ARBA" id="ARBA00022989"/>
    </source>
</evidence>
<reference evidence="9" key="1">
    <citation type="submission" date="2020-02" db="EMBL/GenBank/DDBJ databases">
        <authorList>
            <person name="Meier V. D."/>
        </authorList>
    </citation>
    <scope>NUCLEOTIDE SEQUENCE</scope>
    <source>
        <strain evidence="9">AVDCRST_MAG18</strain>
    </source>
</reference>
<dbReference type="InterPro" id="IPR003362">
    <property type="entry name" value="Bact_transf"/>
</dbReference>
<dbReference type="InterPro" id="IPR017475">
    <property type="entry name" value="EPS_sugar_tfrase"/>
</dbReference>
<feature type="transmembrane region" description="Helical" evidence="7">
    <location>
        <begin position="273"/>
        <end position="296"/>
    </location>
</feature>
<keyword evidence="5 7" id="KW-1133">Transmembrane helix</keyword>
<organism evidence="9">
    <name type="scientific">uncultured Thermomicrobiales bacterium</name>
    <dbReference type="NCBI Taxonomy" id="1645740"/>
    <lineage>
        <taxon>Bacteria</taxon>
        <taxon>Pseudomonadati</taxon>
        <taxon>Thermomicrobiota</taxon>
        <taxon>Thermomicrobia</taxon>
        <taxon>Thermomicrobiales</taxon>
        <taxon>environmental samples</taxon>
    </lineage>
</organism>
<keyword evidence="3 9" id="KW-0808">Transferase</keyword>
<dbReference type="PANTHER" id="PTHR30576:SF10">
    <property type="entry name" value="SLL5057 PROTEIN"/>
    <property type="match status" value="1"/>
</dbReference>
<keyword evidence="4 7" id="KW-0812">Transmembrane</keyword>
<feature type="transmembrane region" description="Helical" evidence="7">
    <location>
        <begin position="97"/>
        <end position="116"/>
    </location>
</feature>
<name>A0A6J4UN89_9BACT</name>
<dbReference type="NCBIfam" id="TIGR03025">
    <property type="entry name" value="EPS_sugtrans"/>
    <property type="match status" value="1"/>
</dbReference>
<evidence type="ECO:0000256" key="4">
    <source>
        <dbReference type="ARBA" id="ARBA00022692"/>
    </source>
</evidence>
<evidence type="ECO:0000256" key="2">
    <source>
        <dbReference type="ARBA" id="ARBA00006464"/>
    </source>
</evidence>